<dbReference type="PANTHER" id="PTHR16305">
    <property type="entry name" value="TESTICULAR SOLUBLE ADENYLYL CYCLASE"/>
    <property type="match status" value="1"/>
</dbReference>
<dbReference type="EMBL" id="BAABIW010000015">
    <property type="protein sequence ID" value="GAA5027926.1"/>
    <property type="molecule type" value="Genomic_DNA"/>
</dbReference>
<evidence type="ECO:0000313" key="4">
    <source>
        <dbReference type="EMBL" id="GAA5027926.1"/>
    </source>
</evidence>
<dbReference type="SMART" id="SM00421">
    <property type="entry name" value="HTH_LUXR"/>
    <property type="match status" value="1"/>
</dbReference>
<dbReference type="Gene3D" id="1.25.40.10">
    <property type="entry name" value="Tetratricopeptide repeat domain"/>
    <property type="match status" value="1"/>
</dbReference>
<dbReference type="Pfam" id="PF13191">
    <property type="entry name" value="AAA_16"/>
    <property type="match status" value="1"/>
</dbReference>
<dbReference type="CDD" id="cd06170">
    <property type="entry name" value="LuxR_C_like"/>
    <property type="match status" value="1"/>
</dbReference>
<proteinExistence type="predicted"/>
<organism evidence="4 5">
    <name type="scientific">Terrabacter aeriphilus</name>
    <dbReference type="NCBI Taxonomy" id="515662"/>
    <lineage>
        <taxon>Bacteria</taxon>
        <taxon>Bacillati</taxon>
        <taxon>Actinomycetota</taxon>
        <taxon>Actinomycetes</taxon>
        <taxon>Micrococcales</taxon>
        <taxon>Intrasporangiaceae</taxon>
        <taxon>Terrabacter</taxon>
    </lineage>
</organism>
<dbReference type="InterPro" id="IPR036388">
    <property type="entry name" value="WH-like_DNA-bd_sf"/>
</dbReference>
<evidence type="ECO:0000256" key="2">
    <source>
        <dbReference type="ARBA" id="ARBA00022840"/>
    </source>
</evidence>
<keyword evidence="2" id="KW-0067">ATP-binding</keyword>
<accession>A0ABP9JCN8</accession>
<dbReference type="PROSITE" id="PS00622">
    <property type="entry name" value="HTH_LUXR_1"/>
    <property type="match status" value="1"/>
</dbReference>
<name>A0ABP9JCN8_9MICO</name>
<feature type="domain" description="HTH luxR-type" evidence="3">
    <location>
        <begin position="890"/>
        <end position="953"/>
    </location>
</feature>
<evidence type="ECO:0000313" key="5">
    <source>
        <dbReference type="Proteomes" id="UP001500427"/>
    </source>
</evidence>
<dbReference type="SUPFAM" id="SSF48452">
    <property type="entry name" value="TPR-like"/>
    <property type="match status" value="1"/>
</dbReference>
<dbReference type="InterPro" id="IPR000792">
    <property type="entry name" value="Tscrpt_reg_LuxR_C"/>
</dbReference>
<evidence type="ECO:0000256" key="1">
    <source>
        <dbReference type="ARBA" id="ARBA00022741"/>
    </source>
</evidence>
<reference evidence="5" key="1">
    <citation type="journal article" date="2019" name="Int. J. Syst. Evol. Microbiol.">
        <title>The Global Catalogue of Microorganisms (GCM) 10K type strain sequencing project: providing services to taxonomists for standard genome sequencing and annotation.</title>
        <authorList>
            <consortium name="The Broad Institute Genomics Platform"/>
            <consortium name="The Broad Institute Genome Sequencing Center for Infectious Disease"/>
            <person name="Wu L."/>
            <person name="Ma J."/>
        </authorList>
    </citation>
    <scope>NUCLEOTIDE SEQUENCE [LARGE SCALE GENOMIC DNA]</scope>
    <source>
        <strain evidence="5">JCM 17687</strain>
    </source>
</reference>
<dbReference type="PANTHER" id="PTHR16305:SF35">
    <property type="entry name" value="TRANSCRIPTIONAL ACTIVATOR DOMAIN"/>
    <property type="match status" value="1"/>
</dbReference>
<dbReference type="PROSITE" id="PS50043">
    <property type="entry name" value="HTH_LUXR_2"/>
    <property type="match status" value="1"/>
</dbReference>
<dbReference type="SUPFAM" id="SSF46894">
    <property type="entry name" value="C-terminal effector domain of the bipartite response regulators"/>
    <property type="match status" value="1"/>
</dbReference>
<sequence>MGMAFFGESTLRRAGQHSAVNVPGRRAGRPGRRYGRLVLHGREPERARLGALVDQARAGIGGALVVLGEPGVGKSALLRDLSTLGRLSGEGGHVRVLRTAGVESESPLPYAALLRLLRPLANVDHLPRPQARALRIAFGLEDGPAVEPFLVGVATLSVLTDAAEPAHPLLVVVDDAHWLDSASADALLFAARQLAADPVAMVFAARTGDPAGREFAPPGLPTLQLDGLDGTAARQLLDERGGDPLSGEVAERLVRETGGNPLALLELPTGLSPAQLHGQAPLPQRLALTAGVERAFLDRCRRLPQGVQTLLLVAAADATGRVATVRQAAATLGVDAAGWDGAERAGLLTVTGDVVAVRHPLVRSAVYQAATSYEQRQVHRALAEAVGVDDPDRATWHRAAAADGPDAEVAAALHDVADRAEQRGGHVAAADAFERSAELTENETDRATSLFGAGRTAWAAGQALRARALASGARDVAVDPLQRADIDRLRARIEVNVGSAVDAHRIFTVAARTVADHDTGRALEMACAAALNRTYGADSGATLGDEVLAKLLAPSSGDTERTTCLRLLLGALTACGDQDWDGAVPALALALDAGRHVEDLDVMGNLGNTALHLGHDEGARFYYSAMESTAREAGAGMVVVYALERLMFAQLPTGPWTAALSSADEALTLARSVGQPTLTAAPLACMALLAALTGSDDFDRHLASLEEVSARHPLGIMAGPAHDVTRWAKGARATAQGETAAALHHLSGMRVPALHRMAAVDRLEAAVRAGDTNQARTWVEELARFAPGTGYAWALGALELGRALTATDPAASTAAFERAVAHYRQAGRPYDLARTQLAFGEFLRRTNRRVDSRTHLRPALETFTELGAVPLVERASQELRASGETARKRDPSTLLNLTPMELKVAHLVSTGLSNKDVAAQCWVSPRTVAFHLRNVFTKVGVSSRTELAQLDFN</sequence>
<dbReference type="InterPro" id="IPR041664">
    <property type="entry name" value="AAA_16"/>
</dbReference>
<dbReference type="Proteomes" id="UP001500427">
    <property type="component" value="Unassembled WGS sequence"/>
</dbReference>
<dbReference type="PRINTS" id="PR00038">
    <property type="entry name" value="HTHLUXR"/>
</dbReference>
<dbReference type="Pfam" id="PF00196">
    <property type="entry name" value="GerE"/>
    <property type="match status" value="1"/>
</dbReference>
<protein>
    <submittedName>
        <fullName evidence="4">LuxR family transcriptional regulator</fullName>
    </submittedName>
</protein>
<keyword evidence="5" id="KW-1185">Reference proteome</keyword>
<dbReference type="InterPro" id="IPR016032">
    <property type="entry name" value="Sig_transdc_resp-reg_C-effctor"/>
</dbReference>
<gene>
    <name evidence="4" type="ORF">GCM10023258_23000</name>
</gene>
<comment type="caution">
    <text evidence="4">The sequence shown here is derived from an EMBL/GenBank/DDBJ whole genome shotgun (WGS) entry which is preliminary data.</text>
</comment>
<dbReference type="InterPro" id="IPR027417">
    <property type="entry name" value="P-loop_NTPase"/>
</dbReference>
<dbReference type="Gene3D" id="1.10.10.10">
    <property type="entry name" value="Winged helix-like DNA-binding domain superfamily/Winged helix DNA-binding domain"/>
    <property type="match status" value="1"/>
</dbReference>
<keyword evidence="1" id="KW-0547">Nucleotide-binding</keyword>
<dbReference type="SUPFAM" id="SSF52540">
    <property type="entry name" value="P-loop containing nucleoside triphosphate hydrolases"/>
    <property type="match status" value="1"/>
</dbReference>
<dbReference type="InterPro" id="IPR011990">
    <property type="entry name" value="TPR-like_helical_dom_sf"/>
</dbReference>
<evidence type="ECO:0000259" key="3">
    <source>
        <dbReference type="PROSITE" id="PS50043"/>
    </source>
</evidence>